<evidence type="ECO:0000259" key="11">
    <source>
        <dbReference type="Pfam" id="PF02705"/>
    </source>
</evidence>
<sequence length="766" mass="83887">MAEQGDKPVPSIQFDDGIQSPKNQMSAAVEGSSEKEWSHDLDEEERARKIAEQDLGQKKKQTYGGFLLLWLSLQSAGTIYGDIGTSPLYVYSSTFTAQPSWDDLVGALSIIIWTLTLIVTIKYTFIVLRADDDGQGGTFALYSLLARYAHITRRDPNDPGTVPLERHATGELGLAGRGFRAFIEKSRATKFLLKAAGVLGVSLVMADGVLTPAQSVLGAIQGIKVANPDLTTSAIVGISCAILVGLFSIQPFGTSKLGTTFAPIVVVWLLFNLCTGIYNLAKYDYTVLKAFSPYFAGAYLVRNGYNGWRSLGGLLLAFTGVEALFADLGAFSRRAIQISWLGLAFPCLLIAYIGQAAFISADATGTAFTNPFFYTVPPGTFYFSMVISVLAAIVASQAMITSSFQLLTQVMRLSYFPHIKTVHTSSKFHEQVYMPLANWLLMIGTVVVTAVYNNTTSLGNAYGICVIMVTFITTCMVSIVALIIWRLPSYVILFFFLVFAALDCAFLSAALTKVPEGAWFTLLLAFILSTIFIVWRFGKEQQWTAEGEDRFQTGDLFGTDAAGALVLTPAFGGQAVSSASGLGIFFDKVGGHVPTVFAQFVRKFKARPAVIVFFHMRPLSRPTVPPEERYIISRTSIPACYRVTLRHGYMDDVLTPDLGRTLVEQLILHVTRDRGTASPDGGATSVDHTPEVRAELDALNKAHQDQMVYIIGKEVMKVKKARGVKGFFRFVALETFLWIRENSRTKLADLDIDADNLVEVGFVKQI</sequence>
<feature type="transmembrane region" description="Helical" evidence="10">
    <location>
        <begin position="338"/>
        <end position="361"/>
    </location>
</feature>
<feature type="transmembrane region" description="Helical" evidence="10">
    <location>
        <begin position="230"/>
        <end position="249"/>
    </location>
</feature>
<evidence type="ECO:0000256" key="2">
    <source>
        <dbReference type="ARBA" id="ARBA00022448"/>
    </source>
</evidence>
<feature type="transmembrane region" description="Helical" evidence="10">
    <location>
        <begin position="104"/>
        <end position="125"/>
    </location>
</feature>
<dbReference type="InterPro" id="IPR053952">
    <property type="entry name" value="K_trans_C"/>
</dbReference>
<evidence type="ECO:0000256" key="7">
    <source>
        <dbReference type="ARBA" id="ARBA00023065"/>
    </source>
</evidence>
<feature type="transmembrane region" description="Helical" evidence="10">
    <location>
        <begin position="63"/>
        <end position="84"/>
    </location>
</feature>
<feature type="region of interest" description="Disordered" evidence="9">
    <location>
        <begin position="1"/>
        <end position="43"/>
    </location>
</feature>
<evidence type="ECO:0000256" key="6">
    <source>
        <dbReference type="ARBA" id="ARBA00022989"/>
    </source>
</evidence>
<keyword evidence="8 10" id="KW-0472">Membrane</keyword>
<dbReference type="NCBIfam" id="TIGR00794">
    <property type="entry name" value="kup"/>
    <property type="match status" value="1"/>
</dbReference>
<feature type="transmembrane region" description="Helical" evidence="10">
    <location>
        <begin position="491"/>
        <end position="511"/>
    </location>
</feature>
<keyword evidence="3" id="KW-0633">Potassium transport</keyword>
<evidence type="ECO:0000256" key="9">
    <source>
        <dbReference type="SAM" id="MobiDB-lite"/>
    </source>
</evidence>
<feature type="compositionally biased region" description="Basic and acidic residues" evidence="9">
    <location>
        <begin position="32"/>
        <end position="43"/>
    </location>
</feature>
<evidence type="ECO:0000313" key="14">
    <source>
        <dbReference type="Proteomes" id="UP001197093"/>
    </source>
</evidence>
<evidence type="ECO:0000313" key="13">
    <source>
        <dbReference type="EMBL" id="KAG7284429.1"/>
    </source>
</evidence>
<dbReference type="EMBL" id="JAHCVI010000006">
    <property type="protein sequence ID" value="KAG7284429.1"/>
    <property type="molecule type" value="Genomic_DNA"/>
</dbReference>
<dbReference type="Pfam" id="PF02705">
    <property type="entry name" value="K_trans"/>
    <property type="match status" value="1"/>
</dbReference>
<dbReference type="AlphaFoldDB" id="A0AAD4ENE2"/>
<keyword evidence="6 10" id="KW-1133">Transmembrane helix</keyword>
<feature type="transmembrane region" description="Helical" evidence="10">
    <location>
        <begin position="381"/>
        <end position="407"/>
    </location>
</feature>
<comment type="caution">
    <text evidence="13">The sequence shown here is derived from an EMBL/GenBank/DDBJ whole genome shotgun (WGS) entry which is preliminary data.</text>
</comment>
<keyword evidence="2" id="KW-0813">Transport</keyword>
<dbReference type="InterPro" id="IPR003855">
    <property type="entry name" value="K+_transporter"/>
</dbReference>
<evidence type="ECO:0008006" key="15">
    <source>
        <dbReference type="Google" id="ProtNLM"/>
    </source>
</evidence>
<evidence type="ECO:0000256" key="10">
    <source>
        <dbReference type="SAM" id="Phobius"/>
    </source>
</evidence>
<dbReference type="Proteomes" id="UP001197093">
    <property type="component" value="Unassembled WGS sequence"/>
</dbReference>
<keyword evidence="4 10" id="KW-0812">Transmembrane</keyword>
<evidence type="ECO:0000259" key="12">
    <source>
        <dbReference type="Pfam" id="PF22776"/>
    </source>
</evidence>
<evidence type="ECO:0000256" key="1">
    <source>
        <dbReference type="ARBA" id="ARBA00004141"/>
    </source>
</evidence>
<dbReference type="GO" id="GO:0016020">
    <property type="term" value="C:membrane"/>
    <property type="evidence" value="ECO:0007669"/>
    <property type="project" value="UniProtKB-SubCell"/>
</dbReference>
<organism evidence="13 14">
    <name type="scientific">Staphylotrichum longicolle</name>
    <dbReference type="NCBI Taxonomy" id="669026"/>
    <lineage>
        <taxon>Eukaryota</taxon>
        <taxon>Fungi</taxon>
        <taxon>Dikarya</taxon>
        <taxon>Ascomycota</taxon>
        <taxon>Pezizomycotina</taxon>
        <taxon>Sordariomycetes</taxon>
        <taxon>Sordariomycetidae</taxon>
        <taxon>Sordariales</taxon>
        <taxon>Chaetomiaceae</taxon>
        <taxon>Staphylotrichum</taxon>
    </lineage>
</organism>
<feature type="transmembrane region" description="Helical" evidence="10">
    <location>
        <begin position="461"/>
        <end position="484"/>
    </location>
</feature>
<evidence type="ECO:0000256" key="4">
    <source>
        <dbReference type="ARBA" id="ARBA00022692"/>
    </source>
</evidence>
<dbReference type="PANTHER" id="PTHR30540:SF83">
    <property type="entry name" value="K+ POTASSIUM TRANSPORTER"/>
    <property type="match status" value="1"/>
</dbReference>
<dbReference type="GO" id="GO:0015079">
    <property type="term" value="F:potassium ion transmembrane transporter activity"/>
    <property type="evidence" value="ECO:0007669"/>
    <property type="project" value="InterPro"/>
</dbReference>
<feature type="domain" description="K+ potassium transporter C-terminal" evidence="12">
    <location>
        <begin position="580"/>
        <end position="766"/>
    </location>
</feature>
<gene>
    <name evidence="13" type="ORF">NEMBOFW57_010802</name>
</gene>
<evidence type="ECO:0000256" key="8">
    <source>
        <dbReference type="ARBA" id="ARBA00023136"/>
    </source>
</evidence>
<keyword evidence="7" id="KW-0406">Ion transport</keyword>
<proteinExistence type="predicted"/>
<keyword evidence="14" id="KW-1185">Reference proteome</keyword>
<dbReference type="PANTHER" id="PTHR30540">
    <property type="entry name" value="OSMOTIC STRESS POTASSIUM TRANSPORTER"/>
    <property type="match status" value="1"/>
</dbReference>
<keyword evidence="5" id="KW-0630">Potassium</keyword>
<name>A0AAD4ENE2_9PEZI</name>
<dbReference type="InterPro" id="IPR053951">
    <property type="entry name" value="K_trans_N"/>
</dbReference>
<protein>
    <recommendedName>
        <fullName evidence="15">Potassium uptake protein</fullName>
    </recommendedName>
</protein>
<comment type="subcellular location">
    <subcellularLocation>
        <location evidence="1">Membrane</location>
        <topology evidence="1">Multi-pass membrane protein</topology>
    </subcellularLocation>
</comment>
<evidence type="ECO:0000256" key="5">
    <source>
        <dbReference type="ARBA" id="ARBA00022958"/>
    </source>
</evidence>
<feature type="transmembrane region" description="Helical" evidence="10">
    <location>
        <begin position="261"/>
        <end position="281"/>
    </location>
</feature>
<feature type="transmembrane region" description="Helical" evidence="10">
    <location>
        <begin position="436"/>
        <end position="455"/>
    </location>
</feature>
<evidence type="ECO:0000256" key="3">
    <source>
        <dbReference type="ARBA" id="ARBA00022538"/>
    </source>
</evidence>
<feature type="domain" description="K+ potassium transporter integral membrane" evidence="11">
    <location>
        <begin position="72"/>
        <end position="555"/>
    </location>
</feature>
<feature type="transmembrane region" description="Helical" evidence="10">
    <location>
        <begin position="517"/>
        <end position="535"/>
    </location>
</feature>
<accession>A0AAD4ENE2</accession>
<dbReference type="Pfam" id="PF22776">
    <property type="entry name" value="K_trans_C"/>
    <property type="match status" value="1"/>
</dbReference>
<feature type="transmembrane region" description="Helical" evidence="10">
    <location>
        <begin position="308"/>
        <end position="326"/>
    </location>
</feature>
<reference evidence="13" key="1">
    <citation type="submission" date="2023-02" db="EMBL/GenBank/DDBJ databases">
        <authorList>
            <person name="Palmer J.M."/>
        </authorList>
    </citation>
    <scope>NUCLEOTIDE SEQUENCE</scope>
    <source>
        <strain evidence="13">FW57</strain>
    </source>
</reference>